<dbReference type="RefSeq" id="XP_028967887.1">
    <property type="nucleotide sequence ID" value="XM_029112054.1"/>
</dbReference>
<feature type="region of interest" description="Disordered" evidence="1">
    <location>
        <begin position="52"/>
        <end position="100"/>
    </location>
</feature>
<organism evidence="2 3">
    <name type="scientific">Galendromus occidentalis</name>
    <name type="common">western predatory mite</name>
    <dbReference type="NCBI Taxonomy" id="34638"/>
    <lineage>
        <taxon>Eukaryota</taxon>
        <taxon>Metazoa</taxon>
        <taxon>Ecdysozoa</taxon>
        <taxon>Arthropoda</taxon>
        <taxon>Chelicerata</taxon>
        <taxon>Arachnida</taxon>
        <taxon>Acari</taxon>
        <taxon>Parasitiformes</taxon>
        <taxon>Mesostigmata</taxon>
        <taxon>Gamasina</taxon>
        <taxon>Phytoseioidea</taxon>
        <taxon>Phytoseiidae</taxon>
        <taxon>Typhlodrominae</taxon>
        <taxon>Galendromus</taxon>
    </lineage>
</organism>
<protein>
    <submittedName>
        <fullName evidence="3">Uncharacterized protein LOC100902099</fullName>
    </submittedName>
</protein>
<dbReference type="Proteomes" id="UP000694867">
    <property type="component" value="Unplaced"/>
</dbReference>
<dbReference type="AlphaFoldDB" id="A0AAJ7SHJ0"/>
<keyword evidence="2" id="KW-1185">Reference proteome</keyword>
<evidence type="ECO:0000313" key="3">
    <source>
        <dbReference type="RefSeq" id="XP_028967887.1"/>
    </source>
</evidence>
<feature type="compositionally biased region" description="Basic and acidic residues" evidence="1">
    <location>
        <begin position="276"/>
        <end position="294"/>
    </location>
</feature>
<sequence>MARSPSHESFATDLSLLSLSSSGSDVSRFRIGLMSISRVTSADREEQVAPLIHVHDAAPTATTPTSSGRQHHHHHHHPLASNRNSLQVPGESYGNSRSQDALFEEESDVIRNCSVLSSAVLGLMKSFSTGDISSSFEFTEPLRNTVSEEILCANAWATFEVPANRRLDCTSRSCSTWVAVGDMQSSTSQLPSPSTRCGSGNISGFTAADLVRSVNKKVRQMYIRRRLLSTYKALERLTKSQLNLSEALQASGPSDIKKNIQDELRLMSSATGARGQEGRKTPLTQRDVEQDRGKPLTKYERNIMIFNWLHNIDDDTEMPFEVASQTQQPGTQTLQPAA</sequence>
<evidence type="ECO:0000313" key="2">
    <source>
        <dbReference type="Proteomes" id="UP000694867"/>
    </source>
</evidence>
<evidence type="ECO:0000256" key="1">
    <source>
        <dbReference type="SAM" id="MobiDB-lite"/>
    </source>
</evidence>
<proteinExistence type="predicted"/>
<accession>A0AAJ7SHJ0</accession>
<dbReference type="GeneID" id="100902099"/>
<name>A0AAJ7SHJ0_9ACAR</name>
<gene>
    <name evidence="3" type="primary">LOC100902099</name>
</gene>
<feature type="region of interest" description="Disordered" evidence="1">
    <location>
        <begin position="269"/>
        <end position="294"/>
    </location>
</feature>
<dbReference type="KEGG" id="goe:100902099"/>
<feature type="compositionally biased region" description="Polar residues" evidence="1">
    <location>
        <begin position="81"/>
        <end position="99"/>
    </location>
</feature>
<feature type="compositionally biased region" description="Basic residues" evidence="1">
    <location>
        <begin position="69"/>
        <end position="78"/>
    </location>
</feature>
<reference evidence="3" key="1">
    <citation type="submission" date="2025-08" db="UniProtKB">
        <authorList>
            <consortium name="RefSeq"/>
        </authorList>
    </citation>
    <scope>IDENTIFICATION</scope>
</reference>